<dbReference type="PROSITE" id="PS52004">
    <property type="entry name" value="KS3_2"/>
    <property type="match status" value="2"/>
</dbReference>
<evidence type="ECO:0000256" key="1">
    <source>
        <dbReference type="ARBA" id="ARBA00004792"/>
    </source>
</evidence>
<dbReference type="SUPFAM" id="SSF53335">
    <property type="entry name" value="S-adenosyl-L-methionine-dependent methyltransferases"/>
    <property type="match status" value="1"/>
</dbReference>
<dbReference type="GO" id="GO:0005886">
    <property type="term" value="C:plasma membrane"/>
    <property type="evidence" value="ECO:0007669"/>
    <property type="project" value="TreeGrafter"/>
</dbReference>
<feature type="compositionally biased region" description="Low complexity" evidence="7">
    <location>
        <begin position="212"/>
        <end position="221"/>
    </location>
</feature>
<comment type="caution">
    <text evidence="9">The sequence shown here is derived from an EMBL/GenBank/DDBJ whole genome shotgun (WGS) entry which is preliminary data.</text>
</comment>
<dbReference type="PANTHER" id="PTHR43775:SF37">
    <property type="entry name" value="SI:DKEY-61P9.11"/>
    <property type="match status" value="1"/>
</dbReference>
<feature type="domain" description="Ketosynthase family 3 (KS3)" evidence="8">
    <location>
        <begin position="926"/>
        <end position="1348"/>
    </location>
</feature>
<dbReference type="InterPro" id="IPR013968">
    <property type="entry name" value="PKS_KR"/>
</dbReference>
<dbReference type="PANTHER" id="PTHR43775">
    <property type="entry name" value="FATTY ACID SYNTHASE"/>
    <property type="match status" value="1"/>
</dbReference>
<feature type="region of interest" description="Disordered" evidence="7">
    <location>
        <begin position="3024"/>
        <end position="3046"/>
    </location>
</feature>
<dbReference type="RefSeq" id="WP_207860163.1">
    <property type="nucleotide sequence ID" value="NZ_JAFREP010000016.1"/>
</dbReference>
<dbReference type="Gene3D" id="1.10.1240.100">
    <property type="match status" value="2"/>
</dbReference>
<dbReference type="Pfam" id="PF21394">
    <property type="entry name" value="Beta-ketacyl_N"/>
    <property type="match status" value="1"/>
</dbReference>
<evidence type="ECO:0000259" key="8">
    <source>
        <dbReference type="PROSITE" id="PS52004"/>
    </source>
</evidence>
<dbReference type="CDD" id="cd00833">
    <property type="entry name" value="PKS"/>
    <property type="match status" value="2"/>
</dbReference>
<dbReference type="GO" id="GO:0006633">
    <property type="term" value="P:fatty acid biosynthetic process"/>
    <property type="evidence" value="ECO:0007669"/>
    <property type="project" value="TreeGrafter"/>
</dbReference>
<comment type="similarity">
    <text evidence="6">Belongs to the thiolase-like superfamily. Beta-ketoacyl-ACP synthases family.</text>
</comment>
<evidence type="ECO:0000256" key="4">
    <source>
        <dbReference type="ARBA" id="ARBA00022553"/>
    </source>
</evidence>
<dbReference type="InterPro" id="IPR057326">
    <property type="entry name" value="KR_dom"/>
</dbReference>
<feature type="region of interest" description="Disordered" evidence="7">
    <location>
        <begin position="212"/>
        <end position="269"/>
    </location>
</feature>
<keyword evidence="5" id="KW-0677">Repeat</keyword>
<keyword evidence="3" id="KW-0963">Cytoplasm</keyword>
<dbReference type="SUPFAM" id="SSF51735">
    <property type="entry name" value="NAD(P)-binding Rossmann-fold domains"/>
    <property type="match status" value="2"/>
</dbReference>
<evidence type="ECO:0000256" key="5">
    <source>
        <dbReference type="ARBA" id="ARBA00022737"/>
    </source>
</evidence>
<evidence type="ECO:0000256" key="6">
    <source>
        <dbReference type="RuleBase" id="RU003694"/>
    </source>
</evidence>
<dbReference type="InterPro" id="IPR049490">
    <property type="entry name" value="C883_1060-like_KR_N"/>
</dbReference>
<feature type="compositionally biased region" description="Polar residues" evidence="7">
    <location>
        <begin position="231"/>
        <end position="240"/>
    </location>
</feature>
<dbReference type="InterPro" id="IPR020841">
    <property type="entry name" value="PKS_Beta-ketoAc_synthase_dom"/>
</dbReference>
<dbReference type="SUPFAM" id="SSF53901">
    <property type="entry name" value="Thiolase-like"/>
    <property type="match status" value="2"/>
</dbReference>
<feature type="compositionally biased region" description="Low complexity" evidence="7">
    <location>
        <begin position="808"/>
        <end position="821"/>
    </location>
</feature>
<feature type="compositionally biased region" description="Low complexity" evidence="7">
    <location>
        <begin position="3628"/>
        <end position="3640"/>
    </location>
</feature>
<comment type="pathway">
    <text evidence="1">Antibiotic biosynthesis.</text>
</comment>
<feature type="compositionally biased region" description="Low complexity" evidence="7">
    <location>
        <begin position="353"/>
        <end position="383"/>
    </location>
</feature>
<keyword evidence="2" id="KW-0596">Phosphopantetheine</keyword>
<feature type="region of interest" description="Disordered" evidence="7">
    <location>
        <begin position="479"/>
        <end position="929"/>
    </location>
</feature>
<feature type="compositionally biased region" description="Low complexity" evidence="7">
    <location>
        <begin position="1523"/>
        <end position="1532"/>
    </location>
</feature>
<dbReference type="Pfam" id="PF08659">
    <property type="entry name" value="KR"/>
    <property type="match status" value="2"/>
</dbReference>
<feature type="domain" description="Ketosynthase family 3 (KS3)" evidence="8">
    <location>
        <begin position="3048"/>
        <end position="3463"/>
    </location>
</feature>
<dbReference type="CDD" id="cd08953">
    <property type="entry name" value="KR_2_SDR_x"/>
    <property type="match status" value="1"/>
</dbReference>
<evidence type="ECO:0000256" key="2">
    <source>
        <dbReference type="ARBA" id="ARBA00022450"/>
    </source>
</evidence>
<accession>A0A8J7QAS0</accession>
<proteinExistence type="inferred from homology"/>
<evidence type="ECO:0000313" key="10">
    <source>
        <dbReference type="Proteomes" id="UP000664417"/>
    </source>
</evidence>
<dbReference type="InterPro" id="IPR014031">
    <property type="entry name" value="Ketoacyl_synth_C"/>
</dbReference>
<dbReference type="Pfam" id="PF00109">
    <property type="entry name" value="ketoacyl-synt"/>
    <property type="match status" value="2"/>
</dbReference>
<dbReference type="InterPro" id="IPR029063">
    <property type="entry name" value="SAM-dependent_MTases_sf"/>
</dbReference>
<feature type="region of interest" description="Disordered" evidence="7">
    <location>
        <begin position="317"/>
        <end position="429"/>
    </location>
</feature>
<dbReference type="Gene3D" id="3.40.50.150">
    <property type="entry name" value="Vaccinia Virus protein VP39"/>
    <property type="match status" value="1"/>
</dbReference>
<protein>
    <submittedName>
        <fullName evidence="9">SDR family NAD(P)-dependent oxidoreductase</fullName>
    </submittedName>
</protein>
<dbReference type="Pfam" id="PF22336">
    <property type="entry name" value="RhiE-like_linker"/>
    <property type="match status" value="2"/>
</dbReference>
<dbReference type="GO" id="GO:0071770">
    <property type="term" value="P:DIM/DIP cell wall layer assembly"/>
    <property type="evidence" value="ECO:0007669"/>
    <property type="project" value="TreeGrafter"/>
</dbReference>
<keyword evidence="6" id="KW-0808">Transferase</keyword>
<evidence type="ECO:0000313" key="9">
    <source>
        <dbReference type="EMBL" id="MBO1320209.1"/>
    </source>
</evidence>
<dbReference type="GO" id="GO:0004312">
    <property type="term" value="F:fatty acid synthase activity"/>
    <property type="evidence" value="ECO:0007669"/>
    <property type="project" value="TreeGrafter"/>
</dbReference>
<evidence type="ECO:0000256" key="7">
    <source>
        <dbReference type="SAM" id="MobiDB-lite"/>
    </source>
</evidence>
<dbReference type="Gene3D" id="3.40.50.720">
    <property type="entry name" value="NAD(P)-binding Rossmann-like Domain"/>
    <property type="match status" value="2"/>
</dbReference>
<evidence type="ECO:0000256" key="3">
    <source>
        <dbReference type="ARBA" id="ARBA00022490"/>
    </source>
</evidence>
<feature type="compositionally biased region" description="Basic and acidic residues" evidence="7">
    <location>
        <begin position="631"/>
        <end position="654"/>
    </location>
</feature>
<feature type="compositionally biased region" description="Basic and acidic residues" evidence="7">
    <location>
        <begin position="875"/>
        <end position="887"/>
    </location>
</feature>
<feature type="region of interest" description="Disordered" evidence="7">
    <location>
        <begin position="3618"/>
        <end position="3657"/>
    </location>
</feature>
<dbReference type="SMART" id="SM00822">
    <property type="entry name" value="PKS_KR"/>
    <property type="match status" value="1"/>
</dbReference>
<dbReference type="EMBL" id="JAFREP010000016">
    <property type="protein sequence ID" value="MBO1320209.1"/>
    <property type="molecule type" value="Genomic_DNA"/>
</dbReference>
<dbReference type="InterPro" id="IPR016039">
    <property type="entry name" value="Thiolase-like"/>
</dbReference>
<dbReference type="GO" id="GO:0005737">
    <property type="term" value="C:cytoplasm"/>
    <property type="evidence" value="ECO:0007669"/>
    <property type="project" value="TreeGrafter"/>
</dbReference>
<feature type="compositionally biased region" description="Basic and acidic residues" evidence="7">
    <location>
        <begin position="334"/>
        <end position="347"/>
    </location>
</feature>
<feature type="compositionally biased region" description="Low complexity" evidence="7">
    <location>
        <begin position="396"/>
        <end position="406"/>
    </location>
</feature>
<organism evidence="9 10">
    <name type="scientific">Acanthopleuribacter pedis</name>
    <dbReference type="NCBI Taxonomy" id="442870"/>
    <lineage>
        <taxon>Bacteria</taxon>
        <taxon>Pseudomonadati</taxon>
        <taxon>Acidobacteriota</taxon>
        <taxon>Holophagae</taxon>
        <taxon>Acanthopleuribacterales</taxon>
        <taxon>Acanthopleuribacteraceae</taxon>
        <taxon>Acanthopleuribacter</taxon>
    </lineage>
</organism>
<feature type="compositionally biased region" description="Polar residues" evidence="7">
    <location>
        <begin position="766"/>
        <end position="776"/>
    </location>
</feature>
<dbReference type="InterPro" id="IPR014030">
    <property type="entry name" value="Ketoacyl_synth_N"/>
</dbReference>
<feature type="compositionally biased region" description="Polar residues" evidence="7">
    <location>
        <begin position="601"/>
        <end position="610"/>
    </location>
</feature>
<dbReference type="Gene3D" id="3.40.47.10">
    <property type="match status" value="2"/>
</dbReference>
<dbReference type="InterPro" id="IPR054514">
    <property type="entry name" value="RhiE-like_linker"/>
</dbReference>
<sequence length="3688" mass="404525">MTDSKREDIIRNILSLAKAAGNDPIPGDKESHIISHNESGPAKFSPLWKVDATYYFSKNDEPHPSYGEIQIAFGDLTRLENALNKLLEQRPVLMIRLNQSQADSPTPSSIILTLHDFRHRRNPEEALLTLRRKMETMEMKDHKWPHFEVCCSRLSGDLLRFHCVIDRRLATQQACEELIRELFLLYCDPSLALPNRVVPNLETGAASRVSASSVSASGSPTPAHPPEPNLVSGTHVPTESASERRPTTGRAPTNQPFHRRAADEVVDDDDSWADAISKTDWSFEADIARNTGQYSDLERLLRRAGFTKGVRDSITAAFSNNEGSAPESDSSEPVAEKSEPRAQKEADDTTGLSDPATSDPATSDPATSDPATSDPATSASSINTPPPPTPAPKVPAAPASAAMRSPKNVSEPPSQGVLPDEPPPFEEGVVALPEDIIDVVPPTEEEDPFDKTQKLPLWILDDQTASDLRDSFPPAHETVVQKTPKLPHHFSPSGLPFNEPPVFLDGDAEEESTAENPATASRRAFDHTKEPPVFSDSEPESDPKEFPVVRDTDTVPKTTPVNPAEPPRAAAPSEDGTTAQDDPEGFEPQANPKIPAGANPKNASLNTQLMNLADKAPEESWDDTMIIPKWPDMDDKRPAAEMLREAVEKVEARRKAQQSGDPANPAPPKPPALGKDSETKSTPAPPPVLGNDSVTKSTSAPPPVLGNDSETKSTPTPPPASSKGTEPKPAPVPPPPSPPASEDAEAEDPSWHDTMEIPIWVMNGQAGPQSPATTVPASAEPATASLAETRKIETVETEPAEAGPAIETIPVTPVTPAQTPPSKETAPAQTLPVETVPIPPNTGTTDPVAGPEAAALETRRLEPDTLDAEAAALYAKKDAPDQKDSDHNTLPVEEEALQAAVPEPEQSVPEPEPRREPTPPPSRAGDEPIAVIGMAGRFPRSPDMEMFWENLKAGRDCLSPLPRDRMEGEPPETPGERPIFGGFLEFIDHFDADLFEIDDTQASLMDPQTRLFMESVWAAVEDAGYTPTLLKEHCAESGSGDVGVFAGAMYSDYHLLYHNDDDHHLSIDPWSLANQISQTFDFTGPSHVVNTAGSSSLYAVHQACESLLRGHCEVAVAGGVNLYINADAFLKDRTTTNNAVGPRSGTADGGDGFAPGEGVAAVLLKPLSRAVADNDHIYGTILASTINHDGRALGFGLPNADSQVTLVRGALRRCDVSPRTISYVEAHGAGTVVGDPIEIHALSQAFDTGDRQFCALGSVKSNIGHGESASGIAGLVKVLLQMTNRTLVPSLHANYLNPNIQFKSGPFYVQRDRQTWEQPQIDGIPVPRRACLSSLGEGGTNVHLVLEESHIEKKADAGNGPYLIPLSAATPRALREGLENLRRYVLRRMVSSWDGAPLDLNALAYTLQVGRVAMAERFAAVVEDAEGLERALRRRLEEPESPPAEPGSGHEGDIDLMSRFTTDETPDQLFHDKNFTRLAQLWTEGWDIDWQAFYPRGAVPRIQVPTYPFQRRRYWVQPPPAPETTATSPERPSGGDPHPVHNRLSYFTQTLVPIPTSKEFSGYALRGRFILITAASVPENLLAQLLALPNVTWTTICKKTKDGEPDSRQLDFFEEDPAQMELPALTEIQGLVDISDLAQKQEDSIPWGKLNFIRDLVRGVGPRDFSLIHFSRNRYQRIFAPTTSEKTTVSASIGAGLIGVLGWEERHLKAVTIDWDGSEPIAQVIRRELGTAGRNSEICYRGNLRFQPVFLPRQKPTAEAVRYNGDKTYVIAGGTGNLGFAMADHLVTKGVRKLVLMGLRPLPPRDFWQNLAERGEEPTRGKIIKLMAFEKQGVQIKLYHGPLHERDRLALFFDQVEAEMGAVDGFFFNTGPMEHPDQLRQKPLSLLQAVLNPRIKGLQGMVDLIDSRPSLQPRFFICFGNSLSVHPALGVQMAALYAANQYFVDFCAAQRRLWLQREVPIELSLVRWGCWDVAAPSGATEHAGKTGLGPLALKEGMRALDHLLAEPHLVDIAATPATRAFTETIDARKEKSVSFQDRALTIAPRILLAHLPAHKDEAFPESARQLERFTTRLIFEALLAMGLPGSPKQPFTTEELAEKINLAQARLGLLGLMCENLCNAGLLVRHGKKYAVRDQAETMLLLLPDAKSIIASFPNEQEHVDLFESAAAALPKYLKTDPIHTTYTLSWLVHGRGSESFAHASRAPLVTLIHQQLGQTLASLITHLPLNHKRLRILQIGTNEHHFATYLLDLIRETGREATVHWTSASSREVRQAADLLADEYPFVRFAVLDLAVDPIKQGLELGSFDIVLACQELHGYRDLPNVLLRIKQLLKKDGMLLFAEETAVRTSHLLLQAKHPPTSQPYQDQLRLDQMTLLDEQRWGALLAACGYRDTRAAALPVTGNERAQYHMMLGFSDGAYWSPLGNEQEAKPTVRLTQEEIKSMDEAVAAEFAQPKPEEPQIFYFSPYWQSQPLTEKTVKHLGPLLVLDHQDEQAASLRKEYPESVFLVRTGPSFRRLSDFVYRINPGKEEDYFQLVRELSERGIVPGAILHFWHFRMEDGERQIFNNPIQGEPYLQTQVESGLYSVFHFCQAWLKLMGNRRLRFMYLQGGSQPRPQHEMLLGYMRSVSREFTNIQFKMISRRGILSHNLSWIPNLLHELGEAGSEPIQVRFSDGRRQALGLQEISMPEKNEARVLPRAGAVYLITGALGSLGYPIAGFLARHYGAKLILTGRSGLNERIEEKLANLQLAGAEVLYVPTNLAGAEETEALVAAGIERFGAIHGIVHVASRLELKPFTELNLKDFRAALGPKASGLLNLDYYTREQPLEFMLLVSSAAAWFGAAKMTPFATANAFLDSFAAFRNSLGSERPGHTTAICWPMWGELTPESVSAELPDPTLSDSVARAIFEDSLALRRSRLLALYGLPHLVRGFARFESDQHEDDELPDGLSPGDTAAFLRHLIGRENSDKDRELGLKNLDSEAEKSITRNLAAGLNSTLRGLLDEYSTIKDVTDFIANNERGLLSRLLSSHRSNGKPGESKEPGKVKPKRPKNAIAVVGLAGRFPGGADLDSFWDNLCNRHSAVDLVPGDRWDWQHLEQEFGVTCRWGGFLDDVQRFDNDLFQIETREARAMDPGERILLETVWALFENAGYTAETLNNLKHEIGVFVAGSHDPPSSSLGVGHSLWLSADRISSFFDLHGPSIPVDTGSSSSLTALHLACESLRRGECRAAIVAGINLHLQPDRYLHLDGLNLLATDGRMHSFEAGRHGLVPGEGVGALLLKPLDAALKSDDHCFAVIRGTAVSHRGRAGNTITPNPEAQAEVVTKAFNTSAVNPATIAAVEIQGFGAQLGDQMEIAGLAKAFGHQAGGRQFCAVGTLKPNIGHLEAASGIATLIKMVLQLYHNHLAPTLLHDEINPALELKNTPFYLQTEKQHWPQMAVDGQAQPRRGLITTVGDGGTGAAVILEERARRDSAPAPNAPAHELILLSARDENRLRDRARALADYLKAAEESENPPSLRNIAYTLQIGREHMQHRLALLIDTQVHLREELEQFLEGGDSQVQLGHEQSDRVFGLSLQDRAYLKGLADTGHLGQLAALWLEGARIDWRILRLSGKMEPLPVYPFQGQSFEPQKAAPPNKPPATKAGEGEAVKSEAPAAGRIPPEKIGELYRMLTNVAEGQANSDTLKNVKIFR</sequence>
<feature type="compositionally biased region" description="Pro residues" evidence="7">
    <location>
        <begin position="384"/>
        <end position="395"/>
    </location>
</feature>
<gene>
    <name evidence="9" type="ORF">J3U88_17170</name>
</gene>
<dbReference type="SMART" id="SM00825">
    <property type="entry name" value="PKS_KS"/>
    <property type="match status" value="2"/>
</dbReference>
<dbReference type="InterPro" id="IPR050091">
    <property type="entry name" value="PKS_NRPS_Biosynth_Enz"/>
</dbReference>
<feature type="compositionally biased region" description="Basic and acidic residues" evidence="7">
    <location>
        <begin position="541"/>
        <end position="554"/>
    </location>
</feature>
<dbReference type="InterPro" id="IPR036291">
    <property type="entry name" value="NAD(P)-bd_dom_sf"/>
</dbReference>
<keyword evidence="10" id="KW-1185">Reference proteome</keyword>
<name>A0A8J7QAS0_9BACT</name>
<feature type="compositionally biased region" description="Pro residues" evidence="7">
    <location>
        <begin position="728"/>
        <end position="739"/>
    </location>
</feature>
<dbReference type="Proteomes" id="UP000664417">
    <property type="component" value="Unassembled WGS sequence"/>
</dbReference>
<keyword evidence="4" id="KW-0597">Phosphoprotein</keyword>
<reference evidence="9" key="1">
    <citation type="submission" date="2021-03" db="EMBL/GenBank/DDBJ databases">
        <authorList>
            <person name="Wang G."/>
        </authorList>
    </citation>
    <scope>NUCLEOTIDE SEQUENCE</scope>
    <source>
        <strain evidence="9">KCTC 12899</strain>
    </source>
</reference>
<feature type="region of interest" description="Disordered" evidence="7">
    <location>
        <begin position="1518"/>
        <end position="1540"/>
    </location>
</feature>
<dbReference type="Pfam" id="PF02801">
    <property type="entry name" value="Ketoacyl-synt_C"/>
    <property type="match status" value="2"/>
</dbReference>
<feature type="region of interest" description="Disordered" evidence="7">
    <location>
        <begin position="1434"/>
        <end position="1455"/>
    </location>
</feature>